<protein>
    <submittedName>
        <fullName evidence="2">Uncharacterized protein</fullName>
    </submittedName>
</protein>
<evidence type="ECO:0000256" key="1">
    <source>
        <dbReference type="SAM" id="MobiDB-lite"/>
    </source>
</evidence>
<reference evidence="2 3" key="1">
    <citation type="submission" date="2020-09" db="EMBL/GenBank/DDBJ databases">
        <title>De no assembly of potato wild relative species, Solanum commersonii.</title>
        <authorList>
            <person name="Cho K."/>
        </authorList>
    </citation>
    <scope>NUCLEOTIDE SEQUENCE [LARGE SCALE GENOMIC DNA]</scope>
    <source>
        <strain evidence="2">LZ3.2</strain>
        <tissue evidence="2">Leaf</tissue>
    </source>
</reference>
<accession>A0A9J6B2U2</accession>
<dbReference type="Proteomes" id="UP000824120">
    <property type="component" value="Chromosome 1"/>
</dbReference>
<evidence type="ECO:0000313" key="3">
    <source>
        <dbReference type="Proteomes" id="UP000824120"/>
    </source>
</evidence>
<organism evidence="2 3">
    <name type="scientific">Solanum commersonii</name>
    <name type="common">Commerson's wild potato</name>
    <name type="synonym">Commerson's nightshade</name>
    <dbReference type="NCBI Taxonomy" id="4109"/>
    <lineage>
        <taxon>Eukaryota</taxon>
        <taxon>Viridiplantae</taxon>
        <taxon>Streptophyta</taxon>
        <taxon>Embryophyta</taxon>
        <taxon>Tracheophyta</taxon>
        <taxon>Spermatophyta</taxon>
        <taxon>Magnoliopsida</taxon>
        <taxon>eudicotyledons</taxon>
        <taxon>Gunneridae</taxon>
        <taxon>Pentapetalae</taxon>
        <taxon>asterids</taxon>
        <taxon>lamiids</taxon>
        <taxon>Solanales</taxon>
        <taxon>Solanaceae</taxon>
        <taxon>Solanoideae</taxon>
        <taxon>Solaneae</taxon>
        <taxon>Solanum</taxon>
    </lineage>
</organism>
<proteinExistence type="predicted"/>
<gene>
    <name evidence="2" type="ORF">H5410_002677</name>
</gene>
<keyword evidence="3" id="KW-1185">Reference proteome</keyword>
<dbReference type="AlphaFoldDB" id="A0A9J6B2U2"/>
<feature type="compositionally biased region" description="Polar residues" evidence="1">
    <location>
        <begin position="24"/>
        <end position="39"/>
    </location>
</feature>
<evidence type="ECO:0000313" key="2">
    <source>
        <dbReference type="EMBL" id="KAG5630960.1"/>
    </source>
</evidence>
<sequence length="85" mass="9409">MVMATGREVVHGHGVVTWPRQKNEQSTLRPIVPRSSTIPPNGPKREDAKGKHEKAMIQKKGKSPSHLANSTNLAKLSSNTNFLWL</sequence>
<feature type="region of interest" description="Disordered" evidence="1">
    <location>
        <begin position="13"/>
        <end position="51"/>
    </location>
</feature>
<dbReference type="EMBL" id="JACXVP010000001">
    <property type="protein sequence ID" value="KAG5630960.1"/>
    <property type="molecule type" value="Genomic_DNA"/>
</dbReference>
<comment type="caution">
    <text evidence="2">The sequence shown here is derived from an EMBL/GenBank/DDBJ whole genome shotgun (WGS) entry which is preliminary data.</text>
</comment>
<name>A0A9J6B2U2_SOLCO</name>